<accession>A0A835HD17</accession>
<organism evidence="3 4">
    <name type="scientific">Coptis chinensis</name>
    <dbReference type="NCBI Taxonomy" id="261450"/>
    <lineage>
        <taxon>Eukaryota</taxon>
        <taxon>Viridiplantae</taxon>
        <taxon>Streptophyta</taxon>
        <taxon>Embryophyta</taxon>
        <taxon>Tracheophyta</taxon>
        <taxon>Spermatophyta</taxon>
        <taxon>Magnoliopsida</taxon>
        <taxon>Ranunculales</taxon>
        <taxon>Ranunculaceae</taxon>
        <taxon>Coptidoideae</taxon>
        <taxon>Coptis</taxon>
    </lineage>
</organism>
<dbReference type="EMBL" id="JADFTS010000007">
    <property type="protein sequence ID" value="KAF9597089.1"/>
    <property type="molecule type" value="Genomic_DNA"/>
</dbReference>
<dbReference type="InterPro" id="IPR053168">
    <property type="entry name" value="Glutamic_endopeptidase"/>
</dbReference>
<dbReference type="OrthoDB" id="1858978at2759"/>
<dbReference type="InterPro" id="IPR004314">
    <property type="entry name" value="Neprosin"/>
</dbReference>
<feature type="signal peptide" evidence="1">
    <location>
        <begin position="1"/>
        <end position="21"/>
    </location>
</feature>
<keyword evidence="4" id="KW-1185">Reference proteome</keyword>
<feature type="domain" description="Neprosin PEP catalytic" evidence="2">
    <location>
        <begin position="70"/>
        <end position="309"/>
    </location>
</feature>
<evidence type="ECO:0000259" key="2">
    <source>
        <dbReference type="PROSITE" id="PS52045"/>
    </source>
</evidence>
<sequence length="310" mass="33863">MGSITLLAVLFLSLSYYGVRGSEVEVSDSDLEKIQKFLDKPFTKTIKIAGDIFDCVDLGSQPAFDHPLLKNHIADLRALIRSKPTDKKYFGAEGQINIQNPPVGPGQFSSAQIWIESADLGANFNALQAGWAGSDPKVNCFNLHCSGFVQVDRSHPIGGLVEPVSKYGGEQHELALAISLDPKTKDWWLVNWGGLSRDDYIHYGYWPKELFPSFQGGADYVAWGGAVHPGKNETSPPMGTGHFDGNFVQTSYIKEIEVYVDENGNLANPIVSSFAPLAENSKCFGVQDLGYDDDSLYRFTFGGPGGICRA</sequence>
<dbReference type="AlphaFoldDB" id="A0A835HD17"/>
<dbReference type="PROSITE" id="PS52045">
    <property type="entry name" value="NEPROSIN_PEP_CD"/>
    <property type="match status" value="1"/>
</dbReference>
<gene>
    <name evidence="3" type="ORF">IFM89_015280</name>
</gene>
<evidence type="ECO:0000313" key="3">
    <source>
        <dbReference type="EMBL" id="KAF9597089.1"/>
    </source>
</evidence>
<keyword evidence="1" id="KW-0732">Signal</keyword>
<dbReference type="Pfam" id="PF03080">
    <property type="entry name" value="Neprosin"/>
    <property type="match status" value="1"/>
</dbReference>
<dbReference type="PANTHER" id="PTHR31589">
    <property type="entry name" value="PROTEIN, PUTATIVE (DUF239)-RELATED-RELATED"/>
    <property type="match status" value="1"/>
</dbReference>
<evidence type="ECO:0000313" key="4">
    <source>
        <dbReference type="Proteomes" id="UP000631114"/>
    </source>
</evidence>
<feature type="chain" id="PRO_5032972852" description="Neprosin PEP catalytic domain-containing protein" evidence="1">
    <location>
        <begin position="22"/>
        <end position="310"/>
    </location>
</feature>
<evidence type="ECO:0000256" key="1">
    <source>
        <dbReference type="SAM" id="SignalP"/>
    </source>
</evidence>
<dbReference type="PANTHER" id="PTHR31589:SF235">
    <property type="entry name" value="PROTEIN, PUTATIVE (DUF239)-RELATED"/>
    <property type="match status" value="1"/>
</dbReference>
<dbReference type="Proteomes" id="UP000631114">
    <property type="component" value="Unassembled WGS sequence"/>
</dbReference>
<protein>
    <recommendedName>
        <fullName evidence="2">Neprosin PEP catalytic domain-containing protein</fullName>
    </recommendedName>
</protein>
<comment type="caution">
    <text evidence="3">The sequence shown here is derived from an EMBL/GenBank/DDBJ whole genome shotgun (WGS) entry which is preliminary data.</text>
</comment>
<name>A0A835HD17_9MAGN</name>
<proteinExistence type="predicted"/>
<reference evidence="3 4" key="1">
    <citation type="submission" date="2020-10" db="EMBL/GenBank/DDBJ databases">
        <title>The Coptis chinensis genome and diversification of protoberbering-type alkaloids.</title>
        <authorList>
            <person name="Wang B."/>
            <person name="Shu S."/>
            <person name="Song C."/>
            <person name="Liu Y."/>
        </authorList>
    </citation>
    <scope>NUCLEOTIDE SEQUENCE [LARGE SCALE GENOMIC DNA]</scope>
    <source>
        <strain evidence="3">HL-2020</strain>
        <tissue evidence="3">Leaf</tissue>
    </source>
</reference>